<protein>
    <submittedName>
        <fullName evidence="2">Uncharacterized protein</fullName>
    </submittedName>
</protein>
<dbReference type="Proteomes" id="UP000541444">
    <property type="component" value="Unassembled WGS sequence"/>
</dbReference>
<dbReference type="AlphaFoldDB" id="A0A7J7LJR4"/>
<evidence type="ECO:0000256" key="1">
    <source>
        <dbReference type="SAM" id="MobiDB-lite"/>
    </source>
</evidence>
<evidence type="ECO:0000313" key="2">
    <source>
        <dbReference type="EMBL" id="KAF6142915.1"/>
    </source>
</evidence>
<keyword evidence="3" id="KW-1185">Reference proteome</keyword>
<dbReference type="EMBL" id="JACGCM010002226">
    <property type="protein sequence ID" value="KAF6142915.1"/>
    <property type="molecule type" value="Genomic_DNA"/>
</dbReference>
<evidence type="ECO:0000313" key="3">
    <source>
        <dbReference type="Proteomes" id="UP000541444"/>
    </source>
</evidence>
<gene>
    <name evidence="2" type="ORF">GIB67_003871</name>
</gene>
<comment type="caution">
    <text evidence="2">The sequence shown here is derived from an EMBL/GenBank/DDBJ whole genome shotgun (WGS) entry which is preliminary data.</text>
</comment>
<sequence>SLSQQQVWVWEVGFFKFNSTCSFYRAVILLPPLQLLSFFLPKSTHIHILLLPLSQFEGKKTYCPNKFKMEMPQGNPYDSTLPGLRVTRDPERTVTRSR</sequence>
<accession>A0A7J7LJR4</accession>
<organism evidence="2 3">
    <name type="scientific">Kingdonia uniflora</name>
    <dbReference type="NCBI Taxonomy" id="39325"/>
    <lineage>
        <taxon>Eukaryota</taxon>
        <taxon>Viridiplantae</taxon>
        <taxon>Streptophyta</taxon>
        <taxon>Embryophyta</taxon>
        <taxon>Tracheophyta</taxon>
        <taxon>Spermatophyta</taxon>
        <taxon>Magnoliopsida</taxon>
        <taxon>Ranunculales</taxon>
        <taxon>Circaeasteraceae</taxon>
        <taxon>Kingdonia</taxon>
    </lineage>
</organism>
<feature type="compositionally biased region" description="Basic and acidic residues" evidence="1">
    <location>
        <begin position="86"/>
        <end position="98"/>
    </location>
</feature>
<reference evidence="2 3" key="1">
    <citation type="journal article" date="2020" name="IScience">
        <title>Genome Sequencing of the Endangered Kingdonia uniflora (Circaeasteraceae, Ranunculales) Reveals Potential Mechanisms of Evolutionary Specialization.</title>
        <authorList>
            <person name="Sun Y."/>
            <person name="Deng T."/>
            <person name="Zhang A."/>
            <person name="Moore M.J."/>
            <person name="Landis J.B."/>
            <person name="Lin N."/>
            <person name="Zhang H."/>
            <person name="Zhang X."/>
            <person name="Huang J."/>
            <person name="Zhang X."/>
            <person name="Sun H."/>
            <person name="Wang H."/>
        </authorList>
    </citation>
    <scope>NUCLEOTIDE SEQUENCE [LARGE SCALE GENOMIC DNA]</scope>
    <source>
        <strain evidence="2">TB1705</strain>
        <tissue evidence="2">Leaf</tissue>
    </source>
</reference>
<feature type="non-terminal residue" evidence="2">
    <location>
        <position position="98"/>
    </location>
</feature>
<proteinExistence type="predicted"/>
<feature type="non-terminal residue" evidence="2">
    <location>
        <position position="1"/>
    </location>
</feature>
<feature type="region of interest" description="Disordered" evidence="1">
    <location>
        <begin position="74"/>
        <end position="98"/>
    </location>
</feature>
<name>A0A7J7LJR4_9MAGN</name>